<organism evidence="2 3">
    <name type="scientific">Caenorhabditis japonica</name>
    <dbReference type="NCBI Taxonomy" id="281687"/>
    <lineage>
        <taxon>Eukaryota</taxon>
        <taxon>Metazoa</taxon>
        <taxon>Ecdysozoa</taxon>
        <taxon>Nematoda</taxon>
        <taxon>Chromadorea</taxon>
        <taxon>Rhabditida</taxon>
        <taxon>Rhabditina</taxon>
        <taxon>Rhabditomorpha</taxon>
        <taxon>Rhabditoidea</taxon>
        <taxon>Rhabditidae</taxon>
        <taxon>Peloderinae</taxon>
        <taxon>Caenorhabditis</taxon>
    </lineage>
</organism>
<evidence type="ECO:0000313" key="2">
    <source>
        <dbReference type="EnsemblMetazoa" id="CJA17083.1"/>
    </source>
</evidence>
<protein>
    <submittedName>
        <fullName evidence="2">Uncharacterized protein</fullName>
    </submittedName>
</protein>
<name>A0A8R1E031_CAEJA</name>
<feature type="region of interest" description="Disordered" evidence="1">
    <location>
        <begin position="468"/>
        <end position="489"/>
    </location>
</feature>
<dbReference type="EnsemblMetazoa" id="CJA17083.1">
    <property type="protein sequence ID" value="CJA17083.1"/>
    <property type="gene ID" value="WBGene00136288"/>
</dbReference>
<sequence>MTPATRKYAAKKISTRKFTPELEVSDSEPQSPIPVPSRSQNSRRQATTSSARATPTTPKTTARSYRTPKLFQDGFDEAYDTPIRTKTALVRRGNQRAGNSSCSPTTQWPSDDDDDGWLTDNKTNNTKAPSRTQSARRQPKNSEIATTPAIRTRKSIRSTQTVIPKSRTPRLASRTNRDPMYYFSGFEEPDGSPSRAPKKIKMEAVTTDPKPREDGQASKMRKKKLELLDDIDDAELAGTPMCSSTPYEFCENVKVLPTSFPDVHHGDVVLSPVRLTGHPTPQMTKEEKERHSTSRLNNKILSQWFPDYTTSDEEKEWQKDCEKTHSSLLFDKSESRKSSSDQSIHSILDYLPDSDKKDDPPAGPRRSCRVTESHTPQLSDLNSSSDDGVTDKEDRDFEEDSIRKTKKEVENKKRIQANIMKRKEAKARKMEELAAKKAVAEARKEEQKKRRRTRELLKENEMAARRYQRKEELAENARKKMEDKRRKDREREIRREMKELEMQRRSNNRIERARKMEVDKFHQNRHANWRQKLQDMHRKSNSADRFTTSTLFRKRHSKRMRCSLSQDRDFVPASSQPKRRSHSVPRIFGSSHLEPKFEVKATAHRAIYLEQFSETIRNGKTRWGVIAKFLKKSSETTKTTTRFWDKIKDPYFEIRLQRLRHYEDQQWGSRPCPDFGLSISPAEMCLKLNEDWTASKQEELREFSDPEVFEKVPYDEVVYVADQFEFLSLRDVPIMMGKPADREINQGLKYLIQKFHMLIDMWKAQEKGRHLPRVCHYFKFYVRHELGGIGNLDESKFKYKFIRDMLFFLPVHLGDLRDFICLPRAETVDLSRQLIHVLLNDMPLLFTELYEADIYALYRLELSALRLELPLQPMRDWLPFWRPSDNIGVFENAHKRELQQPHSLSKKLHLPRIDKRDFQRVVRRRHHSFSEFQDDAAIVKKIEEVDFRIGPYHHMDLSHLDFAGQEF</sequence>
<reference evidence="3" key="1">
    <citation type="submission" date="2010-08" db="EMBL/GenBank/DDBJ databases">
        <authorList>
            <consortium name="Caenorhabditis japonica Sequencing Consortium"/>
            <person name="Wilson R.K."/>
        </authorList>
    </citation>
    <scope>NUCLEOTIDE SEQUENCE [LARGE SCALE GENOMIC DNA]</scope>
    <source>
        <strain evidence="3">DF5081</strain>
    </source>
</reference>
<proteinExistence type="predicted"/>
<evidence type="ECO:0000256" key="1">
    <source>
        <dbReference type="SAM" id="MobiDB-lite"/>
    </source>
</evidence>
<feature type="region of interest" description="Disordered" evidence="1">
    <location>
        <begin position="271"/>
        <end position="298"/>
    </location>
</feature>
<feature type="region of interest" description="Disordered" evidence="1">
    <location>
        <begin position="350"/>
        <end position="413"/>
    </location>
</feature>
<feature type="compositionally biased region" description="Basic and acidic residues" evidence="1">
    <location>
        <begin position="389"/>
        <end position="413"/>
    </location>
</feature>
<accession>A0A8R1E031</accession>
<feature type="compositionally biased region" description="Low complexity" evidence="1">
    <location>
        <begin position="42"/>
        <end position="64"/>
    </location>
</feature>
<feature type="compositionally biased region" description="Polar residues" evidence="1">
    <location>
        <begin position="96"/>
        <end position="109"/>
    </location>
</feature>
<feature type="compositionally biased region" description="Polar residues" evidence="1">
    <location>
        <begin position="373"/>
        <end position="387"/>
    </location>
</feature>
<reference evidence="2" key="2">
    <citation type="submission" date="2022-06" db="UniProtKB">
        <authorList>
            <consortium name="EnsemblMetazoa"/>
        </authorList>
    </citation>
    <scope>IDENTIFICATION</scope>
    <source>
        <strain evidence="2">DF5081</strain>
    </source>
</reference>
<keyword evidence="3" id="KW-1185">Reference proteome</keyword>
<dbReference type="OMA" id="MNQTELP"/>
<dbReference type="AlphaFoldDB" id="A0A8R1E031"/>
<feature type="region of interest" description="Disordered" evidence="1">
    <location>
        <begin position="1"/>
        <end position="222"/>
    </location>
</feature>
<dbReference type="Proteomes" id="UP000005237">
    <property type="component" value="Unassembled WGS sequence"/>
</dbReference>
<feature type="compositionally biased region" description="Polar residues" evidence="1">
    <location>
        <begin position="120"/>
        <end position="145"/>
    </location>
</feature>
<evidence type="ECO:0000313" key="3">
    <source>
        <dbReference type="Proteomes" id="UP000005237"/>
    </source>
</evidence>